<dbReference type="Proteomes" id="UP000504617">
    <property type="component" value="Unplaced"/>
</dbReference>
<gene>
    <name evidence="4" type="primary">LOC106538552</name>
</gene>
<keyword evidence="3" id="KW-1185">Reference proteome</keyword>
<dbReference type="SUPFAM" id="SSF53098">
    <property type="entry name" value="Ribonuclease H-like"/>
    <property type="match status" value="1"/>
</dbReference>
<dbReference type="Gene3D" id="1.10.1380.10">
    <property type="entry name" value="Neutral endopeptidase , domain2"/>
    <property type="match status" value="2"/>
</dbReference>
<protein>
    <submittedName>
        <fullName evidence="4">Phosphate-regulating neutral endopeptidase-like</fullName>
    </submittedName>
</protein>
<keyword evidence="1" id="KW-0472">Membrane</keyword>
<keyword evidence="1" id="KW-1133">Transmembrane helix</keyword>
<dbReference type="GO" id="GO:0005886">
    <property type="term" value="C:plasma membrane"/>
    <property type="evidence" value="ECO:0007669"/>
    <property type="project" value="TreeGrafter"/>
</dbReference>
<dbReference type="OrthoDB" id="6475849at2759"/>
<reference evidence="4" key="1">
    <citation type="submission" date="2025-08" db="UniProtKB">
        <authorList>
            <consortium name="RefSeq"/>
        </authorList>
    </citation>
    <scope>IDENTIFICATION</scope>
    <source>
        <tissue evidence="4">Skeletal muscle</tissue>
    </source>
</reference>
<organism evidence="3 4">
    <name type="scientific">Thamnophis sirtalis</name>
    <dbReference type="NCBI Taxonomy" id="35019"/>
    <lineage>
        <taxon>Eukaryota</taxon>
        <taxon>Metazoa</taxon>
        <taxon>Chordata</taxon>
        <taxon>Craniata</taxon>
        <taxon>Vertebrata</taxon>
        <taxon>Euteleostomi</taxon>
        <taxon>Lepidosauria</taxon>
        <taxon>Squamata</taxon>
        <taxon>Bifurcata</taxon>
        <taxon>Unidentata</taxon>
        <taxon>Episquamata</taxon>
        <taxon>Toxicofera</taxon>
        <taxon>Serpentes</taxon>
        <taxon>Colubroidea</taxon>
        <taxon>Colubridae</taxon>
        <taxon>Natricinae</taxon>
        <taxon>Thamnophis</taxon>
    </lineage>
</organism>
<dbReference type="PANTHER" id="PTHR11733:SF133">
    <property type="entry name" value="PHOSPHATE-REGULATING NEUTRAL ENDOPEPTIDASE PHEX"/>
    <property type="match status" value="1"/>
</dbReference>
<feature type="transmembrane region" description="Helical" evidence="1">
    <location>
        <begin position="20"/>
        <end position="42"/>
    </location>
</feature>
<keyword evidence="1" id="KW-0812">Transmembrane</keyword>
<evidence type="ECO:0000313" key="4">
    <source>
        <dbReference type="RefSeq" id="XP_013908535.1"/>
    </source>
</evidence>
<feature type="domain" description="Peptidase M13 N-terminal" evidence="2">
    <location>
        <begin position="80"/>
        <end position="149"/>
    </location>
</feature>
<evidence type="ECO:0000256" key="1">
    <source>
        <dbReference type="SAM" id="Phobius"/>
    </source>
</evidence>
<feature type="domain" description="Peptidase M13 N-terminal" evidence="2">
    <location>
        <begin position="151"/>
        <end position="385"/>
    </location>
</feature>
<dbReference type="GO" id="GO:0004222">
    <property type="term" value="F:metalloendopeptidase activity"/>
    <property type="evidence" value="ECO:0007669"/>
    <property type="project" value="InterPro"/>
</dbReference>
<dbReference type="CDD" id="cd08662">
    <property type="entry name" value="M13"/>
    <property type="match status" value="1"/>
</dbReference>
<dbReference type="PANTHER" id="PTHR11733">
    <property type="entry name" value="ZINC METALLOPROTEASE FAMILY M13 NEPRILYSIN-RELATED"/>
    <property type="match status" value="1"/>
</dbReference>
<dbReference type="RefSeq" id="XP_013908535.1">
    <property type="nucleotide sequence ID" value="XM_014053060.1"/>
</dbReference>
<evidence type="ECO:0000259" key="2">
    <source>
        <dbReference type="Pfam" id="PF05649"/>
    </source>
</evidence>
<dbReference type="AlphaFoldDB" id="A0A6I9XV74"/>
<dbReference type="PROSITE" id="PS51885">
    <property type="entry name" value="NEPRILYSIN"/>
    <property type="match status" value="1"/>
</dbReference>
<dbReference type="InterPro" id="IPR042089">
    <property type="entry name" value="Peptidase_M13_dom_2"/>
</dbReference>
<name>A0A6I9XV74_9SAUR</name>
<sequence>MERETTGRSVPANKRAARKLLKLCLGVFVSSTVVLGIALFLVSKGHIKFHAKQQYQYCLTPECIEAAASIKSKLNVSVDPCDNFFRFACEGWFQDNPMPEDYSSYGTYSWLRHNVDLKLKALLEKPLSKRRDNEAVQKAKILYSSCMNEVIRLYVASDDKASNEHIIKLDQASLTLSAREDYLDNTTEAKSYRDALLQLMVDTSVLLGANASHAELDMKSVLKLEIKIAEIMIPPENRTSESMYNKMNISELSSMIPQFDWLAYIKKLIDTKLYPDLKDIDASENVIVRVPQYFKDLFRILERERKKTIANYLVWRMVYSRIFNLSRRFQYRWLEFSRVIQGTASLVPRWDKCVNFVESALPYVVGKIFVKLHFQEDKREMGLSLAFHLSTNEASERANGMLEQYLKCYVNYQQTNCAELLLFAEVAYNNTVHFSTRLTSFQVTRGVEFIPMPELPREPPLSMSLAEWMEFLKKVWENTKQALREAAKTHKVQANKCLSKWKVKFTSQ</sequence>
<dbReference type="GO" id="GO:0016485">
    <property type="term" value="P:protein processing"/>
    <property type="evidence" value="ECO:0007669"/>
    <property type="project" value="TreeGrafter"/>
</dbReference>
<proteinExistence type="predicted"/>
<dbReference type="InterPro" id="IPR012337">
    <property type="entry name" value="RNaseH-like_sf"/>
</dbReference>
<accession>A0A6I9XV74</accession>
<dbReference type="GeneID" id="106538552"/>
<dbReference type="Pfam" id="PF05649">
    <property type="entry name" value="Peptidase_M13_N"/>
    <property type="match status" value="2"/>
</dbReference>
<dbReference type="KEGG" id="tsr:106538552"/>
<dbReference type="InterPro" id="IPR000718">
    <property type="entry name" value="Peptidase_M13"/>
</dbReference>
<dbReference type="SUPFAM" id="SSF55486">
    <property type="entry name" value="Metalloproteases ('zincins'), catalytic domain"/>
    <property type="match status" value="1"/>
</dbReference>
<dbReference type="InterPro" id="IPR008753">
    <property type="entry name" value="Peptidase_M13_N"/>
</dbReference>
<evidence type="ECO:0000313" key="3">
    <source>
        <dbReference type="Proteomes" id="UP000504617"/>
    </source>
</evidence>